<evidence type="ECO:0000256" key="4">
    <source>
        <dbReference type="ARBA" id="ARBA00023136"/>
    </source>
</evidence>
<dbReference type="Proteomes" id="UP000285310">
    <property type="component" value="Unassembled WGS sequence"/>
</dbReference>
<evidence type="ECO:0000256" key="3">
    <source>
        <dbReference type="ARBA" id="ARBA00022989"/>
    </source>
</evidence>
<keyword evidence="5" id="KW-0406">Ion transport</keyword>
<dbReference type="EMBL" id="AYKG01000028">
    <property type="protein sequence ID" value="ROO27313.1"/>
    <property type="molecule type" value="Genomic_DNA"/>
</dbReference>
<dbReference type="OrthoDB" id="9775207at2"/>
<reference evidence="7 8" key="1">
    <citation type="submission" date="2013-10" db="EMBL/GenBank/DDBJ databases">
        <title>Salinisphaera japonica YTM-1 Genome Sequencing.</title>
        <authorList>
            <person name="Lai Q."/>
            <person name="Li C."/>
            <person name="Shao Z."/>
        </authorList>
    </citation>
    <scope>NUCLEOTIDE SEQUENCE [LARGE SCALE GENOMIC DNA]</scope>
    <source>
        <strain evidence="7 8">YTM-1</strain>
    </source>
</reference>
<keyword evidence="5" id="KW-0813">Transport</keyword>
<dbReference type="InterPro" id="IPR006685">
    <property type="entry name" value="MscS_channel_2nd"/>
</dbReference>
<dbReference type="InterPro" id="IPR023408">
    <property type="entry name" value="MscS_beta-dom_sf"/>
</dbReference>
<sequence>MAETSTAAQADQLMRSLGDINFVKIALIVIGTWATIFLARRMLPYLAERGPSRARLFLLGGVPVARLGLLIVAIGWIVPLVFNVTFQNFLVIAGAASVAIGFAFKDYVSSLIAGIVAIVERPYRPGDWVKFGKDYGEVTNVGLRAVTVNTPDDNVVTVPHETLWTSNIVNGNDGARTLQCVAEFYVAPEHDAIALRAALTDVALTSAFLSYDHAVTVVLKETPYGTHYKIRAYPFDMRDQFVFISDMTARGKQAITSCGACQVIVPAGAAAA</sequence>
<comment type="similarity">
    <text evidence="5">Belongs to the MscS (TC 1.A.23) family.</text>
</comment>
<protein>
    <recommendedName>
        <fullName evidence="5">Small-conductance mechanosensitive channel</fullName>
    </recommendedName>
</protein>
<evidence type="ECO:0000256" key="5">
    <source>
        <dbReference type="RuleBase" id="RU369025"/>
    </source>
</evidence>
<dbReference type="PANTHER" id="PTHR30221:SF1">
    <property type="entry name" value="SMALL-CONDUCTANCE MECHANOSENSITIVE CHANNEL"/>
    <property type="match status" value="1"/>
</dbReference>
<keyword evidence="5" id="KW-0997">Cell inner membrane</keyword>
<dbReference type="AlphaFoldDB" id="A0A423PP10"/>
<feature type="transmembrane region" description="Helical" evidence="5">
    <location>
        <begin position="22"/>
        <end position="43"/>
    </location>
</feature>
<organism evidence="7 8">
    <name type="scientific">Salinisphaera japonica YTM-1</name>
    <dbReference type="NCBI Taxonomy" id="1209778"/>
    <lineage>
        <taxon>Bacteria</taxon>
        <taxon>Pseudomonadati</taxon>
        <taxon>Pseudomonadota</taxon>
        <taxon>Gammaproteobacteria</taxon>
        <taxon>Salinisphaerales</taxon>
        <taxon>Salinisphaeraceae</taxon>
        <taxon>Salinisphaera</taxon>
    </lineage>
</organism>
<comment type="caution">
    <text evidence="7">The sequence shown here is derived from an EMBL/GenBank/DDBJ whole genome shotgun (WGS) entry which is preliminary data.</text>
</comment>
<dbReference type="InterPro" id="IPR045275">
    <property type="entry name" value="MscS_archaea/bacteria_type"/>
</dbReference>
<feature type="transmembrane region" description="Helical" evidence="5">
    <location>
        <begin position="55"/>
        <end position="78"/>
    </location>
</feature>
<keyword evidence="3 5" id="KW-1133">Transmembrane helix</keyword>
<comment type="subcellular location">
    <subcellularLocation>
        <location evidence="5">Cell inner membrane</location>
        <topology evidence="5">Multi-pass membrane protein</topology>
    </subcellularLocation>
    <subcellularLocation>
        <location evidence="1">Membrane</location>
    </subcellularLocation>
</comment>
<evidence type="ECO:0000256" key="2">
    <source>
        <dbReference type="ARBA" id="ARBA00022692"/>
    </source>
</evidence>
<keyword evidence="4 5" id="KW-0472">Membrane</keyword>
<evidence type="ECO:0000313" key="8">
    <source>
        <dbReference type="Proteomes" id="UP000285310"/>
    </source>
</evidence>
<feature type="transmembrane region" description="Helical" evidence="5">
    <location>
        <begin position="84"/>
        <end position="104"/>
    </location>
</feature>
<dbReference type="Gene3D" id="1.10.287.1260">
    <property type="match status" value="1"/>
</dbReference>
<evidence type="ECO:0000259" key="6">
    <source>
        <dbReference type="Pfam" id="PF00924"/>
    </source>
</evidence>
<dbReference type="GO" id="GO:0008381">
    <property type="term" value="F:mechanosensitive monoatomic ion channel activity"/>
    <property type="evidence" value="ECO:0007669"/>
    <property type="project" value="InterPro"/>
</dbReference>
<keyword evidence="8" id="KW-1185">Reference proteome</keyword>
<dbReference type="PANTHER" id="PTHR30221">
    <property type="entry name" value="SMALL-CONDUCTANCE MECHANOSENSITIVE CHANNEL"/>
    <property type="match status" value="1"/>
</dbReference>
<dbReference type="GO" id="GO:0005886">
    <property type="term" value="C:plasma membrane"/>
    <property type="evidence" value="ECO:0007669"/>
    <property type="project" value="UniProtKB-SubCell"/>
</dbReference>
<dbReference type="Pfam" id="PF00924">
    <property type="entry name" value="MS_channel_2nd"/>
    <property type="match status" value="1"/>
</dbReference>
<comment type="subunit">
    <text evidence="5">Homoheptamer.</text>
</comment>
<evidence type="ECO:0000256" key="1">
    <source>
        <dbReference type="ARBA" id="ARBA00004370"/>
    </source>
</evidence>
<dbReference type="InterPro" id="IPR010920">
    <property type="entry name" value="LSM_dom_sf"/>
</dbReference>
<keyword evidence="2 5" id="KW-0812">Transmembrane</keyword>
<dbReference type="Gene3D" id="2.30.30.60">
    <property type="match status" value="1"/>
</dbReference>
<dbReference type="InParanoid" id="A0A423PP10"/>
<dbReference type="SUPFAM" id="SSF50182">
    <property type="entry name" value="Sm-like ribonucleoproteins"/>
    <property type="match status" value="1"/>
</dbReference>
<dbReference type="RefSeq" id="WP_123658428.1">
    <property type="nucleotide sequence ID" value="NZ_AYKG01000028.1"/>
</dbReference>
<comment type="caution">
    <text evidence="5">Lacks conserved residue(s) required for the propagation of feature annotation.</text>
</comment>
<gene>
    <name evidence="7" type="ORF">SAJA_09660</name>
</gene>
<keyword evidence="5" id="KW-0407">Ion channel</keyword>
<accession>A0A423PP10</accession>
<name>A0A423PP10_9GAMM</name>
<proteinExistence type="inferred from homology"/>
<feature type="domain" description="Mechanosensitive ion channel MscS" evidence="6">
    <location>
        <begin position="106"/>
        <end position="170"/>
    </location>
</feature>
<evidence type="ECO:0000313" key="7">
    <source>
        <dbReference type="EMBL" id="ROO27313.1"/>
    </source>
</evidence>
<keyword evidence="5" id="KW-1003">Cell membrane</keyword>
<comment type="function">
    <text evidence="5">Mechanosensitive channel that participates in the regulation of osmotic pressure changes within the cell, opening in response to stretch forces in the membrane lipid bilayer, without the need for other proteins. Contributes to normal resistance to hypoosmotic shock. Forms an ion channel of 1.0 nanosiemens conductance with a slight preference for anions.</text>
</comment>